<dbReference type="GO" id="GO:0016987">
    <property type="term" value="F:sigma factor activity"/>
    <property type="evidence" value="ECO:0007669"/>
    <property type="project" value="UniProtKB-KW"/>
</dbReference>
<keyword evidence="4" id="KW-0804">Transcription</keyword>
<dbReference type="GO" id="GO:0006352">
    <property type="term" value="P:DNA-templated transcription initiation"/>
    <property type="evidence" value="ECO:0007669"/>
    <property type="project" value="InterPro"/>
</dbReference>
<comment type="similarity">
    <text evidence="1">Belongs to the sigma-70 factor family. ECF subfamily.</text>
</comment>
<feature type="domain" description="RNA polymerase sigma-70 region 2" evidence="5">
    <location>
        <begin position="33"/>
        <end position="99"/>
    </location>
</feature>
<accession>A0A4R5U811</accession>
<dbReference type="GO" id="GO:0003677">
    <property type="term" value="F:DNA binding"/>
    <property type="evidence" value="ECO:0007669"/>
    <property type="project" value="InterPro"/>
</dbReference>
<keyword evidence="3" id="KW-0731">Sigma factor</keyword>
<dbReference type="PANTHER" id="PTHR43133">
    <property type="entry name" value="RNA POLYMERASE ECF-TYPE SIGMA FACTO"/>
    <property type="match status" value="1"/>
</dbReference>
<evidence type="ECO:0000256" key="3">
    <source>
        <dbReference type="ARBA" id="ARBA00023082"/>
    </source>
</evidence>
<evidence type="ECO:0000256" key="1">
    <source>
        <dbReference type="ARBA" id="ARBA00010641"/>
    </source>
</evidence>
<dbReference type="Proteomes" id="UP000295543">
    <property type="component" value="Unassembled WGS sequence"/>
</dbReference>
<dbReference type="Pfam" id="PF08281">
    <property type="entry name" value="Sigma70_r4_2"/>
    <property type="match status" value="1"/>
</dbReference>
<dbReference type="CDD" id="cd06171">
    <property type="entry name" value="Sigma70_r4"/>
    <property type="match status" value="1"/>
</dbReference>
<feature type="domain" description="RNA polymerase sigma factor 70 region 4 type 2" evidence="6">
    <location>
        <begin position="132"/>
        <end position="183"/>
    </location>
</feature>
<evidence type="ECO:0000259" key="5">
    <source>
        <dbReference type="Pfam" id="PF04542"/>
    </source>
</evidence>
<dbReference type="InterPro" id="IPR039425">
    <property type="entry name" value="RNA_pol_sigma-70-like"/>
</dbReference>
<dbReference type="Pfam" id="PF04542">
    <property type="entry name" value="Sigma70_r2"/>
    <property type="match status" value="1"/>
</dbReference>
<dbReference type="EMBL" id="SMTG01000004">
    <property type="protein sequence ID" value="TDK30609.1"/>
    <property type="molecule type" value="Genomic_DNA"/>
</dbReference>
<dbReference type="RefSeq" id="WP_133393692.1">
    <property type="nucleotide sequence ID" value="NZ_SMTG01000004.1"/>
</dbReference>
<dbReference type="PANTHER" id="PTHR43133:SF62">
    <property type="entry name" value="RNA POLYMERASE SIGMA FACTOR SIGZ"/>
    <property type="match status" value="1"/>
</dbReference>
<dbReference type="InterPro" id="IPR013325">
    <property type="entry name" value="RNA_pol_sigma_r2"/>
</dbReference>
<protein>
    <submittedName>
        <fullName evidence="7">Sigma-70 family RNA polymerase sigma factor</fullName>
    </submittedName>
</protein>
<dbReference type="NCBIfam" id="TIGR02937">
    <property type="entry name" value="sigma70-ECF"/>
    <property type="match status" value="1"/>
</dbReference>
<dbReference type="Gene3D" id="1.10.10.10">
    <property type="entry name" value="Winged helix-like DNA-binding domain superfamily/Winged helix DNA-binding domain"/>
    <property type="match status" value="1"/>
</dbReference>
<evidence type="ECO:0000259" key="6">
    <source>
        <dbReference type="Pfam" id="PF08281"/>
    </source>
</evidence>
<comment type="caution">
    <text evidence="7">The sequence shown here is derived from an EMBL/GenBank/DDBJ whole genome shotgun (WGS) entry which is preliminary data.</text>
</comment>
<evidence type="ECO:0000256" key="2">
    <source>
        <dbReference type="ARBA" id="ARBA00023015"/>
    </source>
</evidence>
<sequence length="189" mass="20924">MPQHDATATAPGTGLDDWLGRVAEGDRGAFEALYRESASRLLGICIRVLHDRDEAEDALQDVYVRIWRKAAQFDPARAGAATWLATVARNTAIDRLRARPAHALAPIELVEAMPDDGETPLESTERAGDRSRLDACFDTLEPRRRRLIRAAFFDGSTYDELARRAGAPLGSVKSWIRRGLLQLRACLEA</sequence>
<dbReference type="InterPro" id="IPR007627">
    <property type="entry name" value="RNA_pol_sigma70_r2"/>
</dbReference>
<keyword evidence="2" id="KW-0805">Transcription regulation</keyword>
<dbReference type="SUPFAM" id="SSF88659">
    <property type="entry name" value="Sigma3 and sigma4 domains of RNA polymerase sigma factors"/>
    <property type="match status" value="1"/>
</dbReference>
<dbReference type="InterPro" id="IPR036388">
    <property type="entry name" value="WH-like_DNA-bd_sf"/>
</dbReference>
<dbReference type="SUPFAM" id="SSF88946">
    <property type="entry name" value="Sigma2 domain of RNA polymerase sigma factors"/>
    <property type="match status" value="1"/>
</dbReference>
<organism evidence="7 8">
    <name type="scientific">Luteimonas terrae</name>
    <dbReference type="NCBI Taxonomy" id="1530191"/>
    <lineage>
        <taxon>Bacteria</taxon>
        <taxon>Pseudomonadati</taxon>
        <taxon>Pseudomonadota</taxon>
        <taxon>Gammaproteobacteria</taxon>
        <taxon>Lysobacterales</taxon>
        <taxon>Lysobacteraceae</taxon>
        <taxon>Luteimonas</taxon>
    </lineage>
</organism>
<keyword evidence="8" id="KW-1185">Reference proteome</keyword>
<evidence type="ECO:0000313" key="8">
    <source>
        <dbReference type="Proteomes" id="UP000295543"/>
    </source>
</evidence>
<dbReference type="InterPro" id="IPR013249">
    <property type="entry name" value="RNA_pol_sigma70_r4_t2"/>
</dbReference>
<gene>
    <name evidence="7" type="ORF">E2F49_09565</name>
</gene>
<dbReference type="InterPro" id="IPR014284">
    <property type="entry name" value="RNA_pol_sigma-70_dom"/>
</dbReference>
<dbReference type="AlphaFoldDB" id="A0A4R5U811"/>
<proteinExistence type="inferred from homology"/>
<reference evidence="7 8" key="1">
    <citation type="submission" date="2019-03" db="EMBL/GenBank/DDBJ databases">
        <title>Luteimonas zhaokaii sp.nov., isolated from the rectal contents of Plateau pika in Yushu, Qinghai Province, China.</title>
        <authorList>
            <person name="Zhang G."/>
        </authorList>
    </citation>
    <scope>NUCLEOTIDE SEQUENCE [LARGE SCALE GENOMIC DNA]</scope>
    <source>
        <strain evidence="7 8">THG-MD21</strain>
    </source>
</reference>
<evidence type="ECO:0000256" key="4">
    <source>
        <dbReference type="ARBA" id="ARBA00023163"/>
    </source>
</evidence>
<name>A0A4R5U811_9GAMM</name>
<evidence type="ECO:0000313" key="7">
    <source>
        <dbReference type="EMBL" id="TDK30609.1"/>
    </source>
</evidence>
<dbReference type="Gene3D" id="1.10.1740.10">
    <property type="match status" value="1"/>
</dbReference>
<dbReference type="OrthoDB" id="9784272at2"/>
<dbReference type="InterPro" id="IPR013324">
    <property type="entry name" value="RNA_pol_sigma_r3/r4-like"/>
</dbReference>